<dbReference type="EMBL" id="JAGFBS010000061">
    <property type="protein sequence ID" value="KAG6369908.1"/>
    <property type="molecule type" value="Genomic_DNA"/>
</dbReference>
<evidence type="ECO:0000313" key="2">
    <source>
        <dbReference type="EMBL" id="KAG6369908.1"/>
    </source>
</evidence>
<dbReference type="OrthoDB" id="2013972at2759"/>
<gene>
    <name evidence="2" type="ORF">JVT61DRAFT_13375</name>
</gene>
<dbReference type="Proteomes" id="UP000683000">
    <property type="component" value="Unassembled WGS sequence"/>
</dbReference>
<dbReference type="AlphaFoldDB" id="A0A8I3A2U2"/>
<organism evidence="2 3">
    <name type="scientific">Boletus reticuloceps</name>
    <dbReference type="NCBI Taxonomy" id="495285"/>
    <lineage>
        <taxon>Eukaryota</taxon>
        <taxon>Fungi</taxon>
        <taxon>Dikarya</taxon>
        <taxon>Basidiomycota</taxon>
        <taxon>Agaricomycotina</taxon>
        <taxon>Agaricomycetes</taxon>
        <taxon>Agaricomycetidae</taxon>
        <taxon>Boletales</taxon>
        <taxon>Boletineae</taxon>
        <taxon>Boletaceae</taxon>
        <taxon>Boletoideae</taxon>
        <taxon>Boletus</taxon>
    </lineage>
</organism>
<feature type="region of interest" description="Disordered" evidence="1">
    <location>
        <begin position="222"/>
        <end position="294"/>
    </location>
</feature>
<dbReference type="Gene3D" id="3.40.50.150">
    <property type="entry name" value="Vaccinia Virus protein VP39"/>
    <property type="match status" value="1"/>
</dbReference>
<proteinExistence type="predicted"/>
<sequence>MTMVTTPSVVGVDKRLPREPTHRRPVGEIISPLMYTNDLVNFDHWDHMFMTNCSKGLTLYNFDGPPATILDLGCGRGLWAIEVGRQWQVCFISHYPRPSTDSGHQGSTVVGFDVQLVQPKLSILDKNLARRLKWVHGNLYCTHLHILAVSAHAIFIRLDGLPFLDGQFDFVRMVHMGLHIPEDEVSPERRFGGAKTNTLKHISSNSLLKIIEEDLIFPSQPPFSSVSTGRSSENSSPRSSNTTVSPYTRSDPSIAGNSSKSANLDSLLGSSSSLSLAARRTDKHPSPPDPRDHSRLRRAWEEMLGDSFLTPNLVSVLPFHLGAWFRDIQTHPPLEVPLPPSSLCKRSAQPTTGLPDLIDPDTLFELRSLSSTASLESDDESTCSPRKSSHRDVSSWASMHLARMVRTIAACKESIWHAYERLYGQDPLIPSLVRSAQVKYLKKHFNEAQSTTNPLRDYFERDWINWENDMVDRTSVRGSIQSELSWNEPRGKPPGWRAWFNSLPPSDETEYEERPELCRRLRGFVCFKGDMAATNGGRRCDYTY</sequence>
<feature type="compositionally biased region" description="Low complexity" evidence="1">
    <location>
        <begin position="227"/>
        <end position="243"/>
    </location>
</feature>
<evidence type="ECO:0000313" key="3">
    <source>
        <dbReference type="Proteomes" id="UP000683000"/>
    </source>
</evidence>
<reference evidence="2" key="1">
    <citation type="submission" date="2021-03" db="EMBL/GenBank/DDBJ databases">
        <title>Evolutionary innovations through gain and loss of genes in the ectomycorrhizal Boletales.</title>
        <authorList>
            <person name="Wu G."/>
            <person name="Miyauchi S."/>
            <person name="Morin E."/>
            <person name="Yang Z.-L."/>
            <person name="Xu J."/>
            <person name="Martin F.M."/>
        </authorList>
    </citation>
    <scope>NUCLEOTIDE SEQUENCE</scope>
    <source>
        <strain evidence="2">BR01</strain>
    </source>
</reference>
<keyword evidence="3" id="KW-1185">Reference proteome</keyword>
<protein>
    <recommendedName>
        <fullName evidence="4">Methyltransferase domain-containing protein</fullName>
    </recommendedName>
</protein>
<evidence type="ECO:0000256" key="1">
    <source>
        <dbReference type="SAM" id="MobiDB-lite"/>
    </source>
</evidence>
<feature type="compositionally biased region" description="Low complexity" evidence="1">
    <location>
        <begin position="261"/>
        <end position="278"/>
    </location>
</feature>
<evidence type="ECO:0008006" key="4">
    <source>
        <dbReference type="Google" id="ProtNLM"/>
    </source>
</evidence>
<feature type="compositionally biased region" description="Polar residues" evidence="1">
    <location>
        <begin position="244"/>
        <end position="260"/>
    </location>
</feature>
<feature type="compositionally biased region" description="Basic and acidic residues" evidence="1">
    <location>
        <begin position="279"/>
        <end position="294"/>
    </location>
</feature>
<dbReference type="SUPFAM" id="SSF53335">
    <property type="entry name" value="S-adenosyl-L-methionine-dependent methyltransferases"/>
    <property type="match status" value="1"/>
</dbReference>
<comment type="caution">
    <text evidence="2">The sequence shown here is derived from an EMBL/GenBank/DDBJ whole genome shotgun (WGS) entry which is preliminary data.</text>
</comment>
<dbReference type="InterPro" id="IPR029063">
    <property type="entry name" value="SAM-dependent_MTases_sf"/>
</dbReference>
<name>A0A8I3A2U2_9AGAM</name>
<accession>A0A8I3A2U2</accession>